<feature type="domain" description="Bifunctional inhibitor/plant lipid transfer protein/seed storage helical" evidence="2">
    <location>
        <begin position="39"/>
        <end position="97"/>
    </location>
</feature>
<dbReference type="GO" id="GO:0005504">
    <property type="term" value="F:fatty acid binding"/>
    <property type="evidence" value="ECO:0007669"/>
    <property type="project" value="InterPro"/>
</dbReference>
<dbReference type="AlphaFoldDB" id="O24486"/>
<dbReference type="EMBL" id="U90343">
    <property type="protein sequence ID" value="AAC80575.1"/>
    <property type="molecule type" value="mRNA"/>
</dbReference>
<dbReference type="InterPro" id="IPR016140">
    <property type="entry name" value="Bifunc_inhib/LTP/seed_store"/>
</dbReference>
<dbReference type="PANTHER" id="PTHR33122">
    <property type="entry name" value="LIPID BINDING PROTEIN-RELATED"/>
    <property type="match status" value="1"/>
</dbReference>
<dbReference type="InterPro" id="IPR036312">
    <property type="entry name" value="Bifun_inhib/LTP/seed_sf"/>
</dbReference>
<feature type="signal peptide" evidence="1">
    <location>
        <begin position="1"/>
        <end position="26"/>
    </location>
</feature>
<dbReference type="Pfam" id="PF14368">
    <property type="entry name" value="LTP_2"/>
    <property type="match status" value="1"/>
</dbReference>
<dbReference type="InterPro" id="IPR039265">
    <property type="entry name" value="DIR1-like"/>
</dbReference>
<feature type="chain" id="PRO_5004157861" evidence="1">
    <location>
        <begin position="27"/>
        <end position="100"/>
    </location>
</feature>
<protein>
    <submittedName>
        <fullName evidence="3">prMC2</fullName>
    </submittedName>
</protein>
<reference evidence="3" key="1">
    <citation type="journal article" date="1999" name="Plant Physiol.">
        <title>Genes expressed in Pinus radiata male cones include homologs to anther-specific and pathogenesis response genes.</title>
        <authorList>
            <person name="Walden A.R."/>
            <person name="Walter C."/>
            <person name="Gardner R.C."/>
        </authorList>
    </citation>
    <scope>NUCLEOTIDE SEQUENCE</scope>
    <source>
        <strain evidence="3">880/607</strain>
        <tissue evidence="3">Male cone</tissue>
    </source>
</reference>
<dbReference type="PIR" id="T10749">
    <property type="entry name" value="T10749"/>
</dbReference>
<dbReference type="GO" id="GO:0009627">
    <property type="term" value="P:systemic acquired resistance"/>
    <property type="evidence" value="ECO:0007669"/>
    <property type="project" value="InterPro"/>
</dbReference>
<keyword evidence="1" id="KW-0732">Signal</keyword>
<name>O24486_PINRA</name>
<dbReference type="SUPFAM" id="SSF47699">
    <property type="entry name" value="Bifunctional inhibitor/lipid-transfer protein/seed storage 2S albumin"/>
    <property type="match status" value="1"/>
</dbReference>
<organism evidence="3">
    <name type="scientific">Pinus radiata</name>
    <name type="common">Monterey pine</name>
    <name type="synonym">Pinus insignis</name>
    <dbReference type="NCBI Taxonomy" id="3347"/>
    <lineage>
        <taxon>Eukaryota</taxon>
        <taxon>Viridiplantae</taxon>
        <taxon>Streptophyta</taxon>
        <taxon>Embryophyta</taxon>
        <taxon>Tracheophyta</taxon>
        <taxon>Spermatophyta</taxon>
        <taxon>Pinopsida</taxon>
        <taxon>Pinidae</taxon>
        <taxon>Conifers I</taxon>
        <taxon>Pinales</taxon>
        <taxon>Pinaceae</taxon>
        <taxon>Pinus</taxon>
        <taxon>Pinus subgen. Pinus</taxon>
    </lineage>
</organism>
<sequence>MRMAKIQVSNGNVVVVAAMLFMVVVAMQNHHVAAQSADCAATAESLSPCASAVGNNPQDPTPECCAVLQTANVDCICALVQSTMQLPSECGLETPQCPSD</sequence>
<accession>O24486</accession>
<evidence type="ECO:0000313" key="3">
    <source>
        <dbReference type="EMBL" id="AAC80575.1"/>
    </source>
</evidence>
<dbReference type="Gene3D" id="1.10.110.10">
    <property type="entry name" value="Plant lipid-transfer and hydrophobic proteins"/>
    <property type="match status" value="1"/>
</dbReference>
<evidence type="ECO:0000256" key="1">
    <source>
        <dbReference type="SAM" id="SignalP"/>
    </source>
</evidence>
<dbReference type="PANTHER" id="PTHR33122:SF13">
    <property type="entry name" value="BIFUNCTIONAL INHIBITOR_LIPID-TRANSFER PROTEIN_SEED STORAGE 2S ALBUMIN SUPERFAMILY PROTEIN"/>
    <property type="match status" value="1"/>
</dbReference>
<proteinExistence type="evidence at transcript level"/>
<evidence type="ECO:0000259" key="2">
    <source>
        <dbReference type="SMART" id="SM00499"/>
    </source>
</evidence>
<dbReference type="SMART" id="SM00499">
    <property type="entry name" value="AAI"/>
    <property type="match status" value="1"/>
</dbReference>